<proteinExistence type="predicted"/>
<reference evidence="1" key="2">
    <citation type="submission" date="2020-11" db="EMBL/GenBank/DDBJ databases">
        <authorList>
            <person name="McCartney M.A."/>
            <person name="Auch B."/>
            <person name="Kono T."/>
            <person name="Mallez S."/>
            <person name="Becker A."/>
            <person name="Gohl D.M."/>
            <person name="Silverstein K.A.T."/>
            <person name="Koren S."/>
            <person name="Bechman K.B."/>
            <person name="Herman A."/>
            <person name="Abrahante J.E."/>
            <person name="Garbe J."/>
        </authorList>
    </citation>
    <scope>NUCLEOTIDE SEQUENCE</scope>
    <source>
        <strain evidence="1">Duluth1</strain>
        <tissue evidence="1">Whole animal</tissue>
    </source>
</reference>
<comment type="caution">
    <text evidence="1">The sequence shown here is derived from an EMBL/GenBank/DDBJ whole genome shotgun (WGS) entry which is preliminary data.</text>
</comment>
<organism evidence="1 2">
    <name type="scientific">Dreissena polymorpha</name>
    <name type="common">Zebra mussel</name>
    <name type="synonym">Mytilus polymorpha</name>
    <dbReference type="NCBI Taxonomy" id="45954"/>
    <lineage>
        <taxon>Eukaryota</taxon>
        <taxon>Metazoa</taxon>
        <taxon>Spiralia</taxon>
        <taxon>Lophotrochozoa</taxon>
        <taxon>Mollusca</taxon>
        <taxon>Bivalvia</taxon>
        <taxon>Autobranchia</taxon>
        <taxon>Heteroconchia</taxon>
        <taxon>Euheterodonta</taxon>
        <taxon>Imparidentia</taxon>
        <taxon>Neoheterodontei</taxon>
        <taxon>Myida</taxon>
        <taxon>Dreissenoidea</taxon>
        <taxon>Dreissenidae</taxon>
        <taxon>Dreissena</taxon>
    </lineage>
</organism>
<keyword evidence="2" id="KW-1185">Reference proteome</keyword>
<reference evidence="1" key="1">
    <citation type="journal article" date="2019" name="bioRxiv">
        <title>The Genome of the Zebra Mussel, Dreissena polymorpha: A Resource for Invasive Species Research.</title>
        <authorList>
            <person name="McCartney M.A."/>
            <person name="Auch B."/>
            <person name="Kono T."/>
            <person name="Mallez S."/>
            <person name="Zhang Y."/>
            <person name="Obille A."/>
            <person name="Becker A."/>
            <person name="Abrahante J.E."/>
            <person name="Garbe J."/>
            <person name="Badalamenti J.P."/>
            <person name="Herman A."/>
            <person name="Mangelson H."/>
            <person name="Liachko I."/>
            <person name="Sullivan S."/>
            <person name="Sone E.D."/>
            <person name="Koren S."/>
            <person name="Silverstein K.A.T."/>
            <person name="Beckman K.B."/>
            <person name="Gohl D.M."/>
        </authorList>
    </citation>
    <scope>NUCLEOTIDE SEQUENCE</scope>
    <source>
        <strain evidence="1">Duluth1</strain>
        <tissue evidence="1">Whole animal</tissue>
    </source>
</reference>
<evidence type="ECO:0000313" key="1">
    <source>
        <dbReference type="EMBL" id="KAH3794385.1"/>
    </source>
</evidence>
<dbReference type="AlphaFoldDB" id="A0A9D4FCZ7"/>
<accession>A0A9D4FCZ7</accession>
<protein>
    <submittedName>
        <fullName evidence="1">Uncharacterized protein</fullName>
    </submittedName>
</protein>
<evidence type="ECO:0000313" key="2">
    <source>
        <dbReference type="Proteomes" id="UP000828390"/>
    </source>
</evidence>
<sequence>MNTIHENTLVDILPIEIYEENKNTCKTRFKTVTGKEMHGQLLYSKECKEWVGTPVYIWGAKTSLGLGTISAVDLETPNGLLMTINDRIEGESFCKPGDSGAMVCATDRRERTLYAVAMLVGKLESSCYDSTNTTVHQPRNNVTYCAVLLDKAFSVLGEHYDSIFMLCTGDSDPK</sequence>
<gene>
    <name evidence="1" type="ORF">DPMN_147918</name>
</gene>
<name>A0A9D4FCZ7_DREPO</name>
<dbReference type="Proteomes" id="UP000828390">
    <property type="component" value="Unassembled WGS sequence"/>
</dbReference>
<dbReference type="EMBL" id="JAIWYP010000007">
    <property type="protein sequence ID" value="KAH3794385.1"/>
    <property type="molecule type" value="Genomic_DNA"/>
</dbReference>